<evidence type="ECO:0000313" key="3">
    <source>
        <dbReference type="Proteomes" id="UP000463983"/>
    </source>
</evidence>
<dbReference type="AlphaFoldDB" id="A0A857N591"/>
<keyword evidence="1" id="KW-0812">Transmembrane</keyword>
<feature type="transmembrane region" description="Helical" evidence="1">
    <location>
        <begin position="34"/>
        <end position="58"/>
    </location>
</feature>
<accession>A0A857N591</accession>
<organism evidence="2 3">
    <name type="scientific">Candidatus Chazhemtobacterium aquaticus</name>
    <dbReference type="NCBI Taxonomy" id="2715735"/>
    <lineage>
        <taxon>Bacteria</taxon>
        <taxon>Candidatus Chazhemtobacteraceae</taxon>
        <taxon>Candidatus Chazhemtobacterium</taxon>
    </lineage>
</organism>
<gene>
    <name evidence="2" type="ORF">MICH65_0163</name>
</gene>
<keyword evidence="1" id="KW-0472">Membrane</keyword>
<keyword evidence="3" id="KW-1185">Reference proteome</keyword>
<protein>
    <submittedName>
        <fullName evidence="2">Uncharacterized protein</fullName>
    </submittedName>
</protein>
<dbReference type="RefSeq" id="WP_161931542.1">
    <property type="nucleotide sequence ID" value="NZ_CP047901.1"/>
</dbReference>
<dbReference type="KEGG" id="caqa:MICH65_0163"/>
<name>A0A857N591_9BACT</name>
<evidence type="ECO:0000313" key="2">
    <source>
        <dbReference type="EMBL" id="QHO63144.1"/>
    </source>
</evidence>
<reference evidence="3" key="1">
    <citation type="journal article" date="2020" name="Microorganisms">
        <title>Complete Genome of a Member of a New Bacterial Lineage in the Microgenomates Group Reveals an Unusual Nucleotide Composition Disparity Between Two Strands of DNA and Limited Metabolic Potential.</title>
        <authorList>
            <person name="Kadnikov V.V."/>
            <person name="Mardanov A.V."/>
            <person name="Beletsky A.V."/>
            <person name="Karnachuk O.V."/>
            <person name="Ravin N.V."/>
        </authorList>
    </citation>
    <scope>NUCLEOTIDE SEQUENCE [LARGE SCALE GENOMIC DNA]</scope>
</reference>
<proteinExistence type="predicted"/>
<feature type="transmembrane region" description="Helical" evidence="1">
    <location>
        <begin position="70"/>
        <end position="91"/>
    </location>
</feature>
<sequence length="93" mass="10277">MSVSVRHVFIAVFIIGMALCSRGIGLIAKNNDWMSIYAIAGYALGILALVLFLSVMVRNRFLFISGDREALVFLLGIIVVKFLIGVAYSFFNK</sequence>
<keyword evidence="1" id="KW-1133">Transmembrane helix</keyword>
<feature type="transmembrane region" description="Helical" evidence="1">
    <location>
        <begin position="7"/>
        <end position="28"/>
    </location>
</feature>
<dbReference type="EMBL" id="CP047901">
    <property type="protein sequence ID" value="QHO63144.1"/>
    <property type="molecule type" value="Genomic_DNA"/>
</dbReference>
<evidence type="ECO:0000256" key="1">
    <source>
        <dbReference type="SAM" id="Phobius"/>
    </source>
</evidence>
<dbReference type="Proteomes" id="UP000463983">
    <property type="component" value="Chromosome"/>
</dbReference>